<proteinExistence type="predicted"/>
<gene>
    <name evidence="2" type="ORF">B296_00026931</name>
</gene>
<dbReference type="EMBL" id="AMZH03004475">
    <property type="protein sequence ID" value="RRT69078.1"/>
    <property type="molecule type" value="Genomic_DNA"/>
</dbReference>
<dbReference type="AlphaFoldDB" id="A0A426ZYN6"/>
<comment type="caution">
    <text evidence="2">The sequence shown here is derived from an EMBL/GenBank/DDBJ whole genome shotgun (WGS) entry which is preliminary data.</text>
</comment>
<dbReference type="Proteomes" id="UP000287651">
    <property type="component" value="Unassembled WGS sequence"/>
</dbReference>
<feature type="region of interest" description="Disordered" evidence="1">
    <location>
        <begin position="107"/>
        <end position="142"/>
    </location>
</feature>
<protein>
    <submittedName>
        <fullName evidence="2">Uncharacterized protein</fullName>
    </submittedName>
</protein>
<evidence type="ECO:0000313" key="3">
    <source>
        <dbReference type="Proteomes" id="UP000287651"/>
    </source>
</evidence>
<accession>A0A426ZYN6</accession>
<evidence type="ECO:0000256" key="1">
    <source>
        <dbReference type="SAM" id="MobiDB-lite"/>
    </source>
</evidence>
<reference evidence="2 3" key="1">
    <citation type="journal article" date="2014" name="Agronomy (Basel)">
        <title>A Draft Genome Sequence for Ensete ventricosum, the Drought-Tolerant Tree Against Hunger.</title>
        <authorList>
            <person name="Harrison J."/>
            <person name="Moore K.A."/>
            <person name="Paszkiewicz K."/>
            <person name="Jones T."/>
            <person name="Grant M."/>
            <person name="Ambacheew D."/>
            <person name="Muzemil S."/>
            <person name="Studholme D.J."/>
        </authorList>
    </citation>
    <scope>NUCLEOTIDE SEQUENCE [LARGE SCALE GENOMIC DNA]</scope>
</reference>
<feature type="region of interest" description="Disordered" evidence="1">
    <location>
        <begin position="1"/>
        <end position="70"/>
    </location>
</feature>
<name>A0A426ZYN6_ENSVE</name>
<sequence>MTKSKGKPKAPVPMNPKMKPKLANVRPKRAATRSMPKVPIRSTKAVKTFTKEERWSPRMPLRWRPNSNPNSPGADGYHRLCYPFSTVHAAICVEEEGDHGWKITAESRGATGGANEIEREGCQTNGGQGGMRKERTTTWAPT</sequence>
<organism evidence="2 3">
    <name type="scientific">Ensete ventricosum</name>
    <name type="common">Abyssinian banana</name>
    <name type="synonym">Musa ensete</name>
    <dbReference type="NCBI Taxonomy" id="4639"/>
    <lineage>
        <taxon>Eukaryota</taxon>
        <taxon>Viridiplantae</taxon>
        <taxon>Streptophyta</taxon>
        <taxon>Embryophyta</taxon>
        <taxon>Tracheophyta</taxon>
        <taxon>Spermatophyta</taxon>
        <taxon>Magnoliopsida</taxon>
        <taxon>Liliopsida</taxon>
        <taxon>Zingiberales</taxon>
        <taxon>Musaceae</taxon>
        <taxon>Ensete</taxon>
    </lineage>
</organism>
<evidence type="ECO:0000313" key="2">
    <source>
        <dbReference type="EMBL" id="RRT69078.1"/>
    </source>
</evidence>